<sequence length="122" mass="13810">MIISRKSNNLQLILPLPREANSNNIPEQAPQEDVPKGPENISDNASNSNASQSIYTEPVANQRHYHGKSPKDKEVDDFLNLKEKERVSNKIRQCNREKKFQRESAINPGPIFSQSVRNALSD</sequence>
<dbReference type="Proteomes" id="UP000266861">
    <property type="component" value="Unassembled WGS sequence"/>
</dbReference>
<protein>
    <submittedName>
        <fullName evidence="2">Uncharacterized protein</fullName>
    </submittedName>
</protein>
<evidence type="ECO:0000313" key="2">
    <source>
        <dbReference type="EMBL" id="RHZ77904.1"/>
    </source>
</evidence>
<feature type="region of interest" description="Disordered" evidence="1">
    <location>
        <begin position="14"/>
        <end position="76"/>
    </location>
</feature>
<dbReference type="EMBL" id="PQFF01000159">
    <property type="protein sequence ID" value="RHZ77904.1"/>
    <property type="molecule type" value="Genomic_DNA"/>
</dbReference>
<gene>
    <name evidence="2" type="ORF">Glove_169g59</name>
</gene>
<organism evidence="2 3">
    <name type="scientific">Diversispora epigaea</name>
    <dbReference type="NCBI Taxonomy" id="1348612"/>
    <lineage>
        <taxon>Eukaryota</taxon>
        <taxon>Fungi</taxon>
        <taxon>Fungi incertae sedis</taxon>
        <taxon>Mucoromycota</taxon>
        <taxon>Glomeromycotina</taxon>
        <taxon>Glomeromycetes</taxon>
        <taxon>Diversisporales</taxon>
        <taxon>Diversisporaceae</taxon>
        <taxon>Diversispora</taxon>
    </lineage>
</organism>
<feature type="compositionally biased region" description="Low complexity" evidence="1">
    <location>
        <begin position="40"/>
        <end position="54"/>
    </location>
</feature>
<reference evidence="2 3" key="1">
    <citation type="submission" date="2018-08" db="EMBL/GenBank/DDBJ databases">
        <title>Genome and evolution of the arbuscular mycorrhizal fungus Diversispora epigaea (formerly Glomus versiforme) and its bacterial endosymbionts.</title>
        <authorList>
            <person name="Sun X."/>
            <person name="Fei Z."/>
            <person name="Harrison M."/>
        </authorList>
    </citation>
    <scope>NUCLEOTIDE SEQUENCE [LARGE SCALE GENOMIC DNA]</scope>
    <source>
        <strain evidence="2 3">IT104</strain>
    </source>
</reference>
<evidence type="ECO:0000313" key="3">
    <source>
        <dbReference type="Proteomes" id="UP000266861"/>
    </source>
</evidence>
<proteinExistence type="predicted"/>
<keyword evidence="3" id="KW-1185">Reference proteome</keyword>
<feature type="compositionally biased region" description="Polar residues" evidence="1">
    <location>
        <begin position="112"/>
        <end position="122"/>
    </location>
</feature>
<feature type="region of interest" description="Disordered" evidence="1">
    <location>
        <begin position="99"/>
        <end position="122"/>
    </location>
</feature>
<comment type="caution">
    <text evidence="2">The sequence shown here is derived from an EMBL/GenBank/DDBJ whole genome shotgun (WGS) entry which is preliminary data.</text>
</comment>
<dbReference type="OrthoDB" id="2439280at2759"/>
<dbReference type="AlphaFoldDB" id="A0A397IXS2"/>
<name>A0A397IXS2_9GLOM</name>
<evidence type="ECO:0000256" key="1">
    <source>
        <dbReference type="SAM" id="MobiDB-lite"/>
    </source>
</evidence>
<accession>A0A397IXS2</accession>